<reference evidence="1 2" key="1">
    <citation type="submission" date="2016-03" db="EMBL/GenBank/DDBJ databases">
        <title>Genome sequence of Rhodococcus kyotonensis KB10.</title>
        <authorList>
            <person name="Jeong H."/>
            <person name="Hong C.E."/>
            <person name="Jo S.H."/>
            <person name="Park J.M."/>
        </authorList>
    </citation>
    <scope>NUCLEOTIDE SEQUENCE [LARGE SCALE GENOMIC DNA]</scope>
    <source>
        <strain evidence="1 2">KB10</strain>
    </source>
</reference>
<protein>
    <submittedName>
        <fullName evidence="1">Uncharacterized protein</fullName>
    </submittedName>
</protein>
<name>A0A177Y8K6_9NOCA</name>
<comment type="caution">
    <text evidence="1">The sequence shown here is derived from an EMBL/GenBank/DDBJ whole genome shotgun (WGS) entry which is preliminary data.</text>
</comment>
<sequence length="149" mass="16759">MIDRRLEHFLLYEMSDDWMPVGAFASLIRRITPDAYSRRQILDVISEIGARGHLRFGGWAMQTSETWEPWAVPHDVAMSRIANGFKGSVGVLNATDKELATTEVFRADLTDAGFARLSELGGDPYEIYGDPWEGDPLMAAEGDFPPWEH</sequence>
<dbReference type="Proteomes" id="UP000077519">
    <property type="component" value="Unassembled WGS sequence"/>
</dbReference>
<evidence type="ECO:0000313" key="2">
    <source>
        <dbReference type="Proteomes" id="UP000077519"/>
    </source>
</evidence>
<dbReference type="AlphaFoldDB" id="A0A177Y8K6"/>
<gene>
    <name evidence="1" type="ORF">A3K89_10595</name>
</gene>
<accession>A0A177Y8K6</accession>
<proteinExistence type="predicted"/>
<organism evidence="1 2">
    <name type="scientific">Rhodococcoides kyotonense</name>
    <dbReference type="NCBI Taxonomy" id="398843"/>
    <lineage>
        <taxon>Bacteria</taxon>
        <taxon>Bacillati</taxon>
        <taxon>Actinomycetota</taxon>
        <taxon>Actinomycetes</taxon>
        <taxon>Mycobacteriales</taxon>
        <taxon>Nocardiaceae</taxon>
        <taxon>Rhodococcoides</taxon>
    </lineage>
</organism>
<keyword evidence="2" id="KW-1185">Reference proteome</keyword>
<evidence type="ECO:0000313" key="1">
    <source>
        <dbReference type="EMBL" id="OAK51720.1"/>
    </source>
</evidence>
<dbReference type="EMBL" id="LVHI01000037">
    <property type="protein sequence ID" value="OAK51720.1"/>
    <property type="molecule type" value="Genomic_DNA"/>
</dbReference>